<comment type="similarity">
    <text evidence="1">Belongs to the replication factor A protein 1 family.</text>
</comment>
<keyword evidence="5" id="KW-0238">DNA-binding</keyword>
<reference evidence="8" key="1">
    <citation type="submission" date="2024-03" db="EMBL/GenBank/DDBJ databases">
        <title>WGS assembly of Saponaria officinalis var. Norfolk2.</title>
        <authorList>
            <person name="Jenkins J."/>
            <person name="Shu S."/>
            <person name="Grimwood J."/>
            <person name="Barry K."/>
            <person name="Goodstein D."/>
            <person name="Schmutz J."/>
            <person name="Leebens-Mack J."/>
            <person name="Osbourn A."/>
        </authorList>
    </citation>
    <scope>NUCLEOTIDE SEQUENCE [LARGE SCALE GENOMIC DNA]</scope>
    <source>
        <strain evidence="8">JIC</strain>
    </source>
</reference>
<dbReference type="PANTHER" id="PTHR47165">
    <property type="entry name" value="OS03G0429900 PROTEIN"/>
    <property type="match status" value="1"/>
</dbReference>
<evidence type="ECO:0000256" key="5">
    <source>
        <dbReference type="ARBA" id="ARBA00023125"/>
    </source>
</evidence>
<dbReference type="InterPro" id="IPR013955">
    <property type="entry name" value="Rep_factor-A_C"/>
</dbReference>
<dbReference type="CDD" id="cd04476">
    <property type="entry name" value="RPA1_DBD_C"/>
    <property type="match status" value="1"/>
</dbReference>
<keyword evidence="9" id="KW-1185">Reference proteome</keyword>
<evidence type="ECO:0000256" key="3">
    <source>
        <dbReference type="ARBA" id="ARBA00022771"/>
    </source>
</evidence>
<dbReference type="PANTHER" id="PTHR47165:SF4">
    <property type="entry name" value="OS03G0429900 PROTEIN"/>
    <property type="match status" value="1"/>
</dbReference>
<dbReference type="GO" id="GO:0008270">
    <property type="term" value="F:zinc ion binding"/>
    <property type="evidence" value="ECO:0007669"/>
    <property type="project" value="UniProtKB-KW"/>
</dbReference>
<feature type="region of interest" description="Disordered" evidence="6">
    <location>
        <begin position="190"/>
        <end position="237"/>
    </location>
</feature>
<accession>A0AAW1KVH0</accession>
<dbReference type="SUPFAM" id="SSF50249">
    <property type="entry name" value="Nucleic acid-binding proteins"/>
    <property type="match status" value="1"/>
</dbReference>
<organism evidence="8 9">
    <name type="scientific">Saponaria officinalis</name>
    <name type="common">Common soapwort</name>
    <name type="synonym">Lychnis saponaria</name>
    <dbReference type="NCBI Taxonomy" id="3572"/>
    <lineage>
        <taxon>Eukaryota</taxon>
        <taxon>Viridiplantae</taxon>
        <taxon>Streptophyta</taxon>
        <taxon>Embryophyta</taxon>
        <taxon>Tracheophyta</taxon>
        <taxon>Spermatophyta</taxon>
        <taxon>Magnoliopsida</taxon>
        <taxon>eudicotyledons</taxon>
        <taxon>Gunneridae</taxon>
        <taxon>Pentapetalae</taxon>
        <taxon>Caryophyllales</taxon>
        <taxon>Caryophyllaceae</taxon>
        <taxon>Caryophylleae</taxon>
        <taxon>Saponaria</taxon>
    </lineage>
</organism>
<feature type="compositionally biased region" description="Basic residues" evidence="6">
    <location>
        <begin position="217"/>
        <end position="237"/>
    </location>
</feature>
<evidence type="ECO:0000256" key="1">
    <source>
        <dbReference type="ARBA" id="ARBA00005690"/>
    </source>
</evidence>
<name>A0AAW1KVH0_SAPOF</name>
<dbReference type="Gene3D" id="2.40.50.140">
    <property type="entry name" value="Nucleic acid-binding proteins"/>
    <property type="match status" value="1"/>
</dbReference>
<evidence type="ECO:0000256" key="4">
    <source>
        <dbReference type="ARBA" id="ARBA00022833"/>
    </source>
</evidence>
<protein>
    <recommendedName>
        <fullName evidence="7">Replication factor A C-terminal domain-containing protein</fullName>
    </recommendedName>
</protein>
<proteinExistence type="inferred from homology"/>
<feature type="domain" description="Replication factor A C-terminal" evidence="7">
    <location>
        <begin position="60"/>
        <end position="185"/>
    </location>
</feature>
<dbReference type="EMBL" id="JBDFQZ010000005">
    <property type="protein sequence ID" value="KAK9726685.1"/>
    <property type="molecule type" value="Genomic_DNA"/>
</dbReference>
<evidence type="ECO:0000313" key="8">
    <source>
        <dbReference type="EMBL" id="KAK9726685.1"/>
    </source>
</evidence>
<evidence type="ECO:0000259" key="7">
    <source>
        <dbReference type="Pfam" id="PF08646"/>
    </source>
</evidence>
<evidence type="ECO:0000256" key="2">
    <source>
        <dbReference type="ARBA" id="ARBA00022723"/>
    </source>
</evidence>
<dbReference type="Proteomes" id="UP001443914">
    <property type="component" value="Unassembled WGS sequence"/>
</dbReference>
<keyword evidence="3" id="KW-0863">Zinc-finger</keyword>
<gene>
    <name evidence="8" type="ORF">RND81_05G230500</name>
</gene>
<comment type="caution">
    <text evidence="8">The sequence shown here is derived from an EMBL/GenBank/DDBJ whole genome shotgun (WGS) entry which is preliminary data.</text>
</comment>
<dbReference type="InterPro" id="IPR047192">
    <property type="entry name" value="Euk_RPA1_DBD_C"/>
</dbReference>
<dbReference type="Pfam" id="PF08646">
    <property type="entry name" value="Rep_fac-A_C"/>
    <property type="match status" value="1"/>
</dbReference>
<evidence type="ECO:0000313" key="9">
    <source>
        <dbReference type="Proteomes" id="UP001443914"/>
    </source>
</evidence>
<dbReference type="GO" id="GO:0003677">
    <property type="term" value="F:DNA binding"/>
    <property type="evidence" value="ECO:0007669"/>
    <property type="project" value="UniProtKB-KW"/>
</dbReference>
<evidence type="ECO:0000256" key="6">
    <source>
        <dbReference type="SAM" id="MobiDB-lite"/>
    </source>
</evidence>
<dbReference type="InterPro" id="IPR012340">
    <property type="entry name" value="NA-bd_OB-fold"/>
</dbReference>
<keyword evidence="2" id="KW-0479">Metal-binding</keyword>
<dbReference type="AlphaFoldDB" id="A0AAW1KVH0"/>
<sequence length="237" mass="27832">MFTTLKLQHYLIHIHILHRVDEPTEVKFVDNSATEGGEEPEYKTLIELMQMEMPDEKKQFTCSGTITEIRTDVEWRYLSCPTCKCGFNAEGKCRQCNKTTDYPIQRYRIMMTLSDETATANLVLFNKEAERVVGKLIEKLLDVYEKENGKEQVYELLQECVGKKYTFKVKVGESKYNGERELKGQKNIIVPKSSYKDKHKCKGRKTAAGDNTTNHRNNTRRERKKEKHRRRKRNKGR</sequence>
<keyword evidence="4" id="KW-0862">Zinc</keyword>